<protein>
    <submittedName>
        <fullName evidence="2">Uncharacterized protein</fullName>
    </submittedName>
</protein>
<accession>A0ABR2RBN7</accession>
<proteinExistence type="predicted"/>
<feature type="region of interest" description="Disordered" evidence="1">
    <location>
        <begin position="1"/>
        <end position="22"/>
    </location>
</feature>
<comment type="caution">
    <text evidence="2">The sequence shown here is derived from an EMBL/GenBank/DDBJ whole genome shotgun (WGS) entry which is preliminary data.</text>
</comment>
<dbReference type="EMBL" id="JBBPBN010000024">
    <property type="protein sequence ID" value="KAK9010087.1"/>
    <property type="molecule type" value="Genomic_DNA"/>
</dbReference>
<gene>
    <name evidence="2" type="ORF">V6N11_036604</name>
</gene>
<organism evidence="2 3">
    <name type="scientific">Hibiscus sabdariffa</name>
    <name type="common">roselle</name>
    <dbReference type="NCBI Taxonomy" id="183260"/>
    <lineage>
        <taxon>Eukaryota</taxon>
        <taxon>Viridiplantae</taxon>
        <taxon>Streptophyta</taxon>
        <taxon>Embryophyta</taxon>
        <taxon>Tracheophyta</taxon>
        <taxon>Spermatophyta</taxon>
        <taxon>Magnoliopsida</taxon>
        <taxon>eudicotyledons</taxon>
        <taxon>Gunneridae</taxon>
        <taxon>Pentapetalae</taxon>
        <taxon>rosids</taxon>
        <taxon>malvids</taxon>
        <taxon>Malvales</taxon>
        <taxon>Malvaceae</taxon>
        <taxon>Malvoideae</taxon>
        <taxon>Hibiscus</taxon>
    </lineage>
</organism>
<sequence>MVELPWNRDTPSSLKNEMSEKGSDGFSFGFRLGKWCTDDGFSWINRLKVKGAQWRFGNGQGDWWLKKRRRIAGGFGALGYDLEASGVVEINGGSKSYGGWIE</sequence>
<evidence type="ECO:0000256" key="1">
    <source>
        <dbReference type="SAM" id="MobiDB-lite"/>
    </source>
</evidence>
<keyword evidence="3" id="KW-1185">Reference proteome</keyword>
<evidence type="ECO:0000313" key="2">
    <source>
        <dbReference type="EMBL" id="KAK9010087.1"/>
    </source>
</evidence>
<name>A0ABR2RBN7_9ROSI</name>
<evidence type="ECO:0000313" key="3">
    <source>
        <dbReference type="Proteomes" id="UP001396334"/>
    </source>
</evidence>
<dbReference type="Proteomes" id="UP001396334">
    <property type="component" value="Unassembled WGS sequence"/>
</dbReference>
<reference evidence="2 3" key="1">
    <citation type="journal article" date="2024" name="G3 (Bethesda)">
        <title>Genome assembly of Hibiscus sabdariffa L. provides insights into metabolisms of medicinal natural products.</title>
        <authorList>
            <person name="Kim T."/>
        </authorList>
    </citation>
    <scope>NUCLEOTIDE SEQUENCE [LARGE SCALE GENOMIC DNA]</scope>
    <source>
        <strain evidence="2">TK-2024</strain>
        <tissue evidence="2">Old leaves</tissue>
    </source>
</reference>